<gene>
    <name evidence="1" type="ORF">EDX97_03435</name>
</gene>
<evidence type="ECO:0000313" key="2">
    <source>
        <dbReference type="Proteomes" id="UP000276568"/>
    </source>
</evidence>
<dbReference type="OrthoDB" id="3196548at2"/>
<organism evidence="1 2">
    <name type="scientific">Absicoccus porci</name>
    <dbReference type="NCBI Taxonomy" id="2486576"/>
    <lineage>
        <taxon>Bacteria</taxon>
        <taxon>Bacillati</taxon>
        <taxon>Bacillota</taxon>
        <taxon>Erysipelotrichia</taxon>
        <taxon>Erysipelotrichales</taxon>
        <taxon>Erysipelotrichaceae</taxon>
        <taxon>Absicoccus</taxon>
    </lineage>
</organism>
<sequence>MLKMGGWCWYLSGQEDKLEKHKCGKWMYFFDDQEFAQKICEAAIEAGACYECKCTDMEVQMMDTGVICFYLNGDDIENHYRVIDFMIQHDLIRKTKSGRYYNNSFKFDDQTRAGEYGADFEGKIKLNEFINLETGEHIRKEA</sequence>
<evidence type="ECO:0000313" key="1">
    <source>
        <dbReference type="EMBL" id="RNM31618.1"/>
    </source>
</evidence>
<keyword evidence="2" id="KW-1185">Reference proteome</keyword>
<comment type="caution">
    <text evidence="1">The sequence shown here is derived from an EMBL/GenBank/DDBJ whole genome shotgun (WGS) entry which is preliminary data.</text>
</comment>
<protein>
    <submittedName>
        <fullName evidence="1">Uncharacterized protein</fullName>
    </submittedName>
</protein>
<accession>A0A3N0I3Y8</accession>
<dbReference type="InterPro" id="IPR023398">
    <property type="entry name" value="TIF_eIF4e-like"/>
</dbReference>
<dbReference type="RefSeq" id="WP_128519784.1">
    <property type="nucleotide sequence ID" value="NZ_RJQC01000001.1"/>
</dbReference>
<dbReference type="Proteomes" id="UP000276568">
    <property type="component" value="Unassembled WGS sequence"/>
</dbReference>
<dbReference type="EMBL" id="RJQC01000001">
    <property type="protein sequence ID" value="RNM31618.1"/>
    <property type="molecule type" value="Genomic_DNA"/>
</dbReference>
<name>A0A3N0I3Y8_9FIRM</name>
<dbReference type="SUPFAM" id="SSF55418">
    <property type="entry name" value="eIF4e-like"/>
    <property type="match status" value="1"/>
</dbReference>
<reference evidence="1 2" key="1">
    <citation type="submission" date="2018-11" db="EMBL/GenBank/DDBJ databases">
        <title>Clostridium sp. nov., a member of the family Erysipelotrichaceae isolated from pig faeces.</title>
        <authorList>
            <person name="Chang Y.-H."/>
        </authorList>
    </citation>
    <scope>NUCLEOTIDE SEQUENCE [LARGE SCALE GENOMIC DNA]</scope>
    <source>
        <strain evidence="1 2">YH-panp20</strain>
    </source>
</reference>
<proteinExistence type="predicted"/>
<dbReference type="AlphaFoldDB" id="A0A3N0I3Y8"/>